<name>A0ABT8EI25_9BURK</name>
<dbReference type="InterPro" id="IPR004147">
    <property type="entry name" value="ABC1_dom"/>
</dbReference>
<sequence length="547" mass="60656">MLANTLLALRDHARLRAIGLVVVRFGVEDIIERLGLGDVLPTKRSASTLDSSHAPERLRHALEALGPCFVKLGQILATRADLLGPAWTQELSKLQDAVSTLPWEPMQEVLHEALGPRWRDNFRSFTEEPIAAASMAQVYRAVLVSGEEVIVKVQRPGLRLTISADLRLLHLLAQLIDERGLFPSYRLPAMVAALSDAMLDELDFRCEAHNCSAVREHMQDFEYVHIPRVYMDLCSAQVMVQEFIPGVPVSDIQRLQAAEANGVVLAERGAHAFLHMVLQNGIYHADPHPGNLMVLPGDELAFIDFGLVGLLGKRRQQQLLVLLRAIIEGRAEELSLCLMEWSGAEQIDWRQLDEGAQRYVAKQARGRLLISKALTDLMALARDQQIMLPADLALLFKALMTAEGVLLRLNPQFDIAQTVGPQIKQSLLRQYTPEVLAQDALSFAMESKQIALDAPHLLRIIMHRLRQGKLDARIEVIGIKNLGRSLELAATRLAIAIVTAASVLVLGPVLIRTGPAWLGLSIFVWLGLLAAIAGLVTVLRGFWRRRK</sequence>
<evidence type="ECO:0000256" key="1">
    <source>
        <dbReference type="ARBA" id="ARBA00009670"/>
    </source>
</evidence>
<organism evidence="4 5">
    <name type="scientific">Alcaligenes endophyticus</name>
    <dbReference type="NCBI Taxonomy" id="1929088"/>
    <lineage>
        <taxon>Bacteria</taxon>
        <taxon>Pseudomonadati</taxon>
        <taxon>Pseudomonadota</taxon>
        <taxon>Betaproteobacteria</taxon>
        <taxon>Burkholderiales</taxon>
        <taxon>Alcaligenaceae</taxon>
        <taxon>Alcaligenes</taxon>
    </lineage>
</organism>
<dbReference type="EMBL" id="JAJHNU010000001">
    <property type="protein sequence ID" value="MDN4120918.1"/>
    <property type="molecule type" value="Genomic_DNA"/>
</dbReference>
<keyword evidence="2" id="KW-1133">Transmembrane helix</keyword>
<evidence type="ECO:0000313" key="5">
    <source>
        <dbReference type="Proteomes" id="UP001168613"/>
    </source>
</evidence>
<evidence type="ECO:0000259" key="3">
    <source>
        <dbReference type="Pfam" id="PF03109"/>
    </source>
</evidence>
<keyword evidence="2" id="KW-0472">Membrane</keyword>
<dbReference type="RefSeq" id="WP_266125083.1">
    <property type="nucleotide sequence ID" value="NZ_JAJHNU010000001.1"/>
</dbReference>
<protein>
    <submittedName>
        <fullName evidence="4">AarF/UbiB family protein</fullName>
    </submittedName>
</protein>
<dbReference type="SUPFAM" id="SSF56112">
    <property type="entry name" value="Protein kinase-like (PK-like)"/>
    <property type="match status" value="1"/>
</dbReference>
<dbReference type="Proteomes" id="UP001168613">
    <property type="component" value="Unassembled WGS sequence"/>
</dbReference>
<keyword evidence="2" id="KW-0812">Transmembrane</keyword>
<dbReference type="PANTHER" id="PTHR10566">
    <property type="entry name" value="CHAPERONE-ACTIVITY OF BC1 COMPLEX CABC1 -RELATED"/>
    <property type="match status" value="1"/>
</dbReference>
<feature type="transmembrane region" description="Helical" evidence="2">
    <location>
        <begin position="489"/>
        <end position="511"/>
    </location>
</feature>
<dbReference type="Pfam" id="PF03109">
    <property type="entry name" value="ABC1"/>
    <property type="match status" value="1"/>
</dbReference>
<comment type="caution">
    <text evidence="4">The sequence shown here is derived from an EMBL/GenBank/DDBJ whole genome shotgun (WGS) entry which is preliminary data.</text>
</comment>
<feature type="transmembrane region" description="Helical" evidence="2">
    <location>
        <begin position="517"/>
        <end position="543"/>
    </location>
</feature>
<accession>A0ABT8EI25</accession>
<evidence type="ECO:0000256" key="2">
    <source>
        <dbReference type="SAM" id="Phobius"/>
    </source>
</evidence>
<dbReference type="CDD" id="cd05121">
    <property type="entry name" value="ABC1_ADCK3-like"/>
    <property type="match status" value="1"/>
</dbReference>
<dbReference type="Gene3D" id="1.10.510.10">
    <property type="entry name" value="Transferase(Phosphotransferase) domain 1"/>
    <property type="match status" value="1"/>
</dbReference>
<evidence type="ECO:0000313" key="4">
    <source>
        <dbReference type="EMBL" id="MDN4120918.1"/>
    </source>
</evidence>
<feature type="domain" description="ABC1 atypical kinase-like" evidence="3">
    <location>
        <begin position="93"/>
        <end position="332"/>
    </location>
</feature>
<reference evidence="4" key="1">
    <citation type="submission" date="2021-11" db="EMBL/GenBank/DDBJ databases">
        <title>Draft genome sequence of Alcaligenes endophyticus type strain CCUG 75668T.</title>
        <authorList>
            <person name="Salva-Serra F."/>
            <person name="Duran R.E."/>
            <person name="Seeger M."/>
            <person name="Moore E.R.B."/>
            <person name="Jaen-Luchoro D."/>
        </authorList>
    </citation>
    <scope>NUCLEOTIDE SEQUENCE</scope>
    <source>
        <strain evidence="4">CCUG 75668</strain>
    </source>
</reference>
<dbReference type="InterPro" id="IPR050154">
    <property type="entry name" value="UbiB_kinase"/>
</dbReference>
<proteinExistence type="inferred from homology"/>
<dbReference type="InterPro" id="IPR011009">
    <property type="entry name" value="Kinase-like_dom_sf"/>
</dbReference>
<keyword evidence="5" id="KW-1185">Reference proteome</keyword>
<gene>
    <name evidence="4" type="ORF">LMS43_06430</name>
</gene>
<dbReference type="PANTHER" id="PTHR10566:SF113">
    <property type="entry name" value="PROTEIN ACTIVITY OF BC1 COMPLEX KINASE 7, CHLOROPLASTIC"/>
    <property type="match status" value="1"/>
</dbReference>
<comment type="similarity">
    <text evidence="1">Belongs to the protein kinase superfamily. ADCK protein kinase family.</text>
</comment>